<dbReference type="InterPro" id="IPR050482">
    <property type="entry name" value="Sensor_HK_TwoCompSys"/>
</dbReference>
<dbReference type="CDD" id="cd16917">
    <property type="entry name" value="HATPase_UhpB-NarQ-NarX-like"/>
    <property type="match status" value="1"/>
</dbReference>
<evidence type="ECO:0000256" key="9">
    <source>
        <dbReference type="SAM" id="Phobius"/>
    </source>
</evidence>
<keyword evidence="4" id="KW-0808">Transferase</keyword>
<name>A0A919RPA9_9ACTN</name>
<dbReference type="Proteomes" id="UP000606172">
    <property type="component" value="Unassembled WGS sequence"/>
</dbReference>
<dbReference type="PANTHER" id="PTHR24421">
    <property type="entry name" value="NITRATE/NITRITE SENSOR PROTEIN NARX-RELATED"/>
    <property type="match status" value="1"/>
</dbReference>
<dbReference type="GO" id="GO:0016020">
    <property type="term" value="C:membrane"/>
    <property type="evidence" value="ECO:0007669"/>
    <property type="project" value="InterPro"/>
</dbReference>
<proteinExistence type="predicted"/>
<dbReference type="Gene3D" id="1.20.5.1930">
    <property type="match status" value="1"/>
</dbReference>
<feature type="transmembrane region" description="Helical" evidence="9">
    <location>
        <begin position="100"/>
        <end position="117"/>
    </location>
</feature>
<keyword evidence="9" id="KW-0812">Transmembrane</keyword>
<feature type="domain" description="DUF7134" evidence="12">
    <location>
        <begin position="7"/>
        <end position="149"/>
    </location>
</feature>
<evidence type="ECO:0000256" key="1">
    <source>
        <dbReference type="ARBA" id="ARBA00000085"/>
    </source>
</evidence>
<keyword evidence="9" id="KW-0472">Membrane</keyword>
<dbReference type="Gene3D" id="3.30.565.10">
    <property type="entry name" value="Histidine kinase-like ATPase, C-terminal domain"/>
    <property type="match status" value="1"/>
</dbReference>
<dbReference type="InterPro" id="IPR003594">
    <property type="entry name" value="HATPase_dom"/>
</dbReference>
<comment type="caution">
    <text evidence="13">The sequence shown here is derived from an EMBL/GenBank/DDBJ whole genome shotgun (WGS) entry which is preliminary data.</text>
</comment>
<reference evidence="13" key="1">
    <citation type="submission" date="2021-01" db="EMBL/GenBank/DDBJ databases">
        <title>Whole genome shotgun sequence of Sinosporangium siamense NBRC 109515.</title>
        <authorList>
            <person name="Komaki H."/>
            <person name="Tamura T."/>
        </authorList>
    </citation>
    <scope>NUCLEOTIDE SEQUENCE</scope>
    <source>
        <strain evidence="13">NBRC 109515</strain>
    </source>
</reference>
<evidence type="ECO:0000259" key="10">
    <source>
        <dbReference type="Pfam" id="PF02518"/>
    </source>
</evidence>
<evidence type="ECO:0000256" key="8">
    <source>
        <dbReference type="ARBA" id="ARBA00023012"/>
    </source>
</evidence>
<dbReference type="AlphaFoldDB" id="A0A919RPA9"/>
<accession>A0A919RPA9</accession>
<evidence type="ECO:0000259" key="12">
    <source>
        <dbReference type="Pfam" id="PF23539"/>
    </source>
</evidence>
<feature type="transmembrane region" description="Helical" evidence="9">
    <location>
        <begin position="129"/>
        <end position="145"/>
    </location>
</feature>
<evidence type="ECO:0000259" key="11">
    <source>
        <dbReference type="Pfam" id="PF07730"/>
    </source>
</evidence>
<keyword evidence="7" id="KW-0067">ATP-binding</keyword>
<dbReference type="InterPro" id="IPR011712">
    <property type="entry name" value="Sig_transdc_His_kin_sub3_dim/P"/>
</dbReference>
<feature type="transmembrane region" description="Helical" evidence="9">
    <location>
        <begin position="12"/>
        <end position="32"/>
    </location>
</feature>
<feature type="domain" description="Histidine kinase/HSP90-like ATPase" evidence="10">
    <location>
        <begin position="276"/>
        <end position="361"/>
    </location>
</feature>
<sequence>MIIRRLRPSHWLAVDAVAALLLAAAFGLASWLAEGGRWSPALAVVLVATLPLAVRRHLPLPVLALTLAAAVTAPALGWDEPYVAVAVAAHAVALLEPRRVAAVALAGSLVATAAGFAVADWTRMPGETLFGWLLIALAWTVGLATREQRAYAARAAALAARRAIEQERLRIARDLHDVIAHSLSVISSRAGIAAHLAPERPEEAERALTLIGEISRSARADIRHLLGHLREPGTPAPEPLSLEALPDLAARAREAGVEVDLRVEPGLRVPDALALTVYRISQEALSNVVRHAAPTRCDVSLTLTPEGELDLRVVDDGRTAGHGPPGFGLLGMRERAESFGGSLSAGARPTGGFAVHARFPMGRQARFPMAGETRFPIAGQTRFPTSGQAR</sequence>
<feature type="domain" description="Signal transduction histidine kinase subgroup 3 dimerisation and phosphoacceptor" evidence="11">
    <location>
        <begin position="167"/>
        <end position="232"/>
    </location>
</feature>
<keyword evidence="6 13" id="KW-0418">Kinase</keyword>
<dbReference type="Pfam" id="PF07730">
    <property type="entry name" value="HisKA_3"/>
    <property type="match status" value="1"/>
</dbReference>
<dbReference type="EMBL" id="BOOW01000050">
    <property type="protein sequence ID" value="GII96792.1"/>
    <property type="molecule type" value="Genomic_DNA"/>
</dbReference>
<keyword evidence="9" id="KW-1133">Transmembrane helix</keyword>
<dbReference type="PANTHER" id="PTHR24421:SF10">
    <property type="entry name" value="NITRATE_NITRITE SENSOR PROTEIN NARQ"/>
    <property type="match status" value="1"/>
</dbReference>
<dbReference type="SUPFAM" id="SSF55874">
    <property type="entry name" value="ATPase domain of HSP90 chaperone/DNA topoisomerase II/histidine kinase"/>
    <property type="match status" value="1"/>
</dbReference>
<keyword evidence="3" id="KW-0597">Phosphoprotein</keyword>
<dbReference type="InterPro" id="IPR055558">
    <property type="entry name" value="DUF7134"/>
</dbReference>
<comment type="catalytic activity">
    <reaction evidence="1">
        <text>ATP + protein L-histidine = ADP + protein N-phospho-L-histidine.</text>
        <dbReference type="EC" id="2.7.13.3"/>
    </reaction>
</comment>
<evidence type="ECO:0000256" key="6">
    <source>
        <dbReference type="ARBA" id="ARBA00022777"/>
    </source>
</evidence>
<keyword evidence="8" id="KW-0902">Two-component regulatory system</keyword>
<evidence type="ECO:0000256" key="4">
    <source>
        <dbReference type="ARBA" id="ARBA00022679"/>
    </source>
</evidence>
<dbReference type="GO" id="GO:0046983">
    <property type="term" value="F:protein dimerization activity"/>
    <property type="evidence" value="ECO:0007669"/>
    <property type="project" value="InterPro"/>
</dbReference>
<dbReference type="GO" id="GO:0000155">
    <property type="term" value="F:phosphorelay sensor kinase activity"/>
    <property type="evidence" value="ECO:0007669"/>
    <property type="project" value="InterPro"/>
</dbReference>
<dbReference type="EC" id="2.7.13.3" evidence="2"/>
<dbReference type="InterPro" id="IPR036890">
    <property type="entry name" value="HATPase_C_sf"/>
</dbReference>
<protein>
    <recommendedName>
        <fullName evidence="2">histidine kinase</fullName>
        <ecNumber evidence="2">2.7.13.3</ecNumber>
    </recommendedName>
</protein>
<dbReference type="GO" id="GO:0005524">
    <property type="term" value="F:ATP binding"/>
    <property type="evidence" value="ECO:0007669"/>
    <property type="project" value="UniProtKB-KW"/>
</dbReference>
<evidence type="ECO:0000256" key="7">
    <source>
        <dbReference type="ARBA" id="ARBA00022840"/>
    </source>
</evidence>
<evidence type="ECO:0000256" key="3">
    <source>
        <dbReference type="ARBA" id="ARBA00022553"/>
    </source>
</evidence>
<evidence type="ECO:0000256" key="5">
    <source>
        <dbReference type="ARBA" id="ARBA00022741"/>
    </source>
</evidence>
<keyword evidence="5" id="KW-0547">Nucleotide-binding</keyword>
<dbReference type="Pfam" id="PF02518">
    <property type="entry name" value="HATPase_c"/>
    <property type="match status" value="1"/>
</dbReference>
<evidence type="ECO:0000313" key="13">
    <source>
        <dbReference type="EMBL" id="GII96792.1"/>
    </source>
</evidence>
<organism evidence="13 14">
    <name type="scientific">Sinosporangium siamense</name>
    <dbReference type="NCBI Taxonomy" id="1367973"/>
    <lineage>
        <taxon>Bacteria</taxon>
        <taxon>Bacillati</taxon>
        <taxon>Actinomycetota</taxon>
        <taxon>Actinomycetes</taxon>
        <taxon>Streptosporangiales</taxon>
        <taxon>Streptosporangiaceae</taxon>
        <taxon>Sinosporangium</taxon>
    </lineage>
</organism>
<keyword evidence="14" id="KW-1185">Reference proteome</keyword>
<gene>
    <name evidence="13" type="ORF">Ssi02_70230</name>
</gene>
<dbReference type="Pfam" id="PF23539">
    <property type="entry name" value="DUF7134"/>
    <property type="match status" value="1"/>
</dbReference>
<evidence type="ECO:0000313" key="14">
    <source>
        <dbReference type="Proteomes" id="UP000606172"/>
    </source>
</evidence>
<evidence type="ECO:0000256" key="2">
    <source>
        <dbReference type="ARBA" id="ARBA00012438"/>
    </source>
</evidence>